<reference evidence="2 3" key="1">
    <citation type="submission" date="2024-02" db="EMBL/GenBank/DDBJ databases">
        <title>High-quality chromosome-scale genome assembly of Pensacola bahiagrass (Paspalum notatum Flugge var. saurae).</title>
        <authorList>
            <person name="Vega J.M."/>
            <person name="Podio M."/>
            <person name="Orjuela J."/>
            <person name="Siena L.A."/>
            <person name="Pessino S.C."/>
            <person name="Combes M.C."/>
            <person name="Mariac C."/>
            <person name="Albertini E."/>
            <person name="Pupilli F."/>
            <person name="Ortiz J.P.A."/>
            <person name="Leblanc O."/>
        </authorList>
    </citation>
    <scope>NUCLEOTIDE SEQUENCE [LARGE SCALE GENOMIC DNA]</scope>
    <source>
        <strain evidence="2">R1</strain>
        <tissue evidence="2">Leaf</tissue>
    </source>
</reference>
<organism evidence="2 3">
    <name type="scientific">Paspalum notatum var. saurae</name>
    <dbReference type="NCBI Taxonomy" id="547442"/>
    <lineage>
        <taxon>Eukaryota</taxon>
        <taxon>Viridiplantae</taxon>
        <taxon>Streptophyta</taxon>
        <taxon>Embryophyta</taxon>
        <taxon>Tracheophyta</taxon>
        <taxon>Spermatophyta</taxon>
        <taxon>Magnoliopsida</taxon>
        <taxon>Liliopsida</taxon>
        <taxon>Poales</taxon>
        <taxon>Poaceae</taxon>
        <taxon>PACMAD clade</taxon>
        <taxon>Panicoideae</taxon>
        <taxon>Andropogonodae</taxon>
        <taxon>Paspaleae</taxon>
        <taxon>Paspalinae</taxon>
        <taxon>Paspalum</taxon>
    </lineage>
</organism>
<dbReference type="InterPro" id="IPR057135">
    <property type="entry name" value="At4g27190-like_LRR"/>
</dbReference>
<feature type="domain" description="Disease resistance protein At4g27190-like leucine-rich repeats" evidence="1">
    <location>
        <begin position="12"/>
        <end position="131"/>
    </location>
</feature>
<evidence type="ECO:0000259" key="1">
    <source>
        <dbReference type="Pfam" id="PF23247"/>
    </source>
</evidence>
<dbReference type="EMBL" id="CP144751">
    <property type="protein sequence ID" value="WVZ83083.1"/>
    <property type="molecule type" value="Genomic_DNA"/>
</dbReference>
<evidence type="ECO:0000313" key="3">
    <source>
        <dbReference type="Proteomes" id="UP001341281"/>
    </source>
</evidence>
<dbReference type="InterPro" id="IPR050905">
    <property type="entry name" value="Plant_NBS-LRR"/>
</dbReference>
<accession>A0AAQ3X1X9</accession>
<evidence type="ECO:0000313" key="2">
    <source>
        <dbReference type="EMBL" id="WVZ83083.1"/>
    </source>
</evidence>
<dbReference type="Proteomes" id="UP001341281">
    <property type="component" value="Chromosome 07"/>
</dbReference>
<dbReference type="SUPFAM" id="SSF52047">
    <property type="entry name" value="RNI-like"/>
    <property type="match status" value="1"/>
</dbReference>
<dbReference type="PANTHER" id="PTHR33463:SF148">
    <property type="entry name" value="NB-ARC DOMAIN-CONTAINING PROTEIN"/>
    <property type="match status" value="1"/>
</dbReference>
<dbReference type="AlphaFoldDB" id="A0AAQ3X1X9"/>
<keyword evidence="3" id="KW-1185">Reference proteome</keyword>
<sequence>MGHEQSASKQDQGDSFEDLTLLHLEFCPRLIHVFPYSPSMINRRGLEILEIVWCGDLRTIFPLLCSDDTESHKEHQDKATEGEIITVEFPNLKHIHLHELPKVQSICESGRMYAPNLKTIKIRGCWSLRHLPSINRDRSDKVECDCEKEWWDRLEWDGLDANHHHSLYKPKYSKYYKKTLLRGRVLI</sequence>
<dbReference type="PANTHER" id="PTHR33463">
    <property type="entry name" value="NB-ARC DOMAIN-CONTAINING PROTEIN-RELATED"/>
    <property type="match status" value="1"/>
</dbReference>
<dbReference type="Gene3D" id="3.80.10.10">
    <property type="entry name" value="Ribonuclease Inhibitor"/>
    <property type="match status" value="1"/>
</dbReference>
<name>A0AAQ3X1X9_PASNO</name>
<proteinExistence type="predicted"/>
<gene>
    <name evidence="2" type="ORF">U9M48_030263</name>
</gene>
<protein>
    <recommendedName>
        <fullName evidence="1">Disease resistance protein At4g27190-like leucine-rich repeats domain-containing protein</fullName>
    </recommendedName>
</protein>
<dbReference type="Pfam" id="PF23247">
    <property type="entry name" value="LRR_RPS2"/>
    <property type="match status" value="1"/>
</dbReference>
<dbReference type="InterPro" id="IPR032675">
    <property type="entry name" value="LRR_dom_sf"/>
</dbReference>